<name>A0A3T0D8H5_9FIRM</name>
<dbReference type="Pfam" id="PF01402">
    <property type="entry name" value="RHH_1"/>
    <property type="match status" value="1"/>
</dbReference>
<dbReference type="AlphaFoldDB" id="A0A3T0D8H5"/>
<gene>
    <name evidence="2" type="ORF">ELD05_12985</name>
</gene>
<accession>A0A3T0D8H5</accession>
<evidence type="ECO:0000259" key="1">
    <source>
        <dbReference type="Pfam" id="PF01402"/>
    </source>
</evidence>
<dbReference type="EMBL" id="CP034791">
    <property type="protein sequence ID" value="AZT91440.1"/>
    <property type="molecule type" value="Genomic_DNA"/>
</dbReference>
<proteinExistence type="predicted"/>
<dbReference type="GO" id="GO:0006355">
    <property type="term" value="P:regulation of DNA-templated transcription"/>
    <property type="evidence" value="ECO:0007669"/>
    <property type="project" value="InterPro"/>
</dbReference>
<dbReference type="Proteomes" id="UP000282930">
    <property type="component" value="Chromosome"/>
</dbReference>
<feature type="domain" description="Ribbon-helix-helix protein CopG" evidence="1">
    <location>
        <begin position="8"/>
        <end position="44"/>
    </location>
</feature>
<dbReference type="InterPro" id="IPR002145">
    <property type="entry name" value="CopG"/>
</dbReference>
<keyword evidence="3" id="KW-1185">Reference proteome</keyword>
<protein>
    <submittedName>
        <fullName evidence="2">Ribbon-helix-helix protein, CopG family</fullName>
    </submittedName>
</protein>
<evidence type="ECO:0000313" key="3">
    <source>
        <dbReference type="Proteomes" id="UP000282930"/>
    </source>
</evidence>
<organism evidence="2 3">
    <name type="scientific">Caldicellulosiruptor changbaiensis</name>
    <dbReference type="NCBI Taxonomy" id="1222016"/>
    <lineage>
        <taxon>Bacteria</taxon>
        <taxon>Bacillati</taxon>
        <taxon>Bacillota</taxon>
        <taxon>Bacillota incertae sedis</taxon>
        <taxon>Caldicellulosiruptorales</taxon>
        <taxon>Caldicellulosiruptoraceae</taxon>
        <taxon>Caldicellulosiruptor</taxon>
    </lineage>
</organism>
<dbReference type="KEGG" id="ccha:ELD05_12985"/>
<evidence type="ECO:0000313" key="2">
    <source>
        <dbReference type="EMBL" id="AZT91440.1"/>
    </source>
</evidence>
<sequence>MIMANNTTTVRVDVETYKSLKKLSEQLNQPMQKIIQEALAEYKRKILLSATAEAFAVLKENSKLWQEEVEERQLWENTLQDGIE</sequence>
<reference evidence="2 3" key="1">
    <citation type="submission" date="2018-12" db="EMBL/GenBank/DDBJ databases">
        <title>Genome sequence from the cellulolytic species, Caldicellulosiruptor changbaiensis.</title>
        <authorList>
            <person name="Blumer-Schuette S.E."/>
            <person name="Mendoza C."/>
        </authorList>
    </citation>
    <scope>NUCLEOTIDE SEQUENCE [LARGE SCALE GENOMIC DNA]</scope>
    <source>
        <strain evidence="2 3">CBS-Z</strain>
    </source>
</reference>